<feature type="chain" id="PRO_5015880140" description="Helicase" evidence="4">
    <location>
        <begin position="21"/>
        <end position="2082"/>
    </location>
</feature>
<dbReference type="GO" id="GO:0071013">
    <property type="term" value="C:catalytic step 2 spliceosome"/>
    <property type="evidence" value="ECO:0007669"/>
    <property type="project" value="TreeGrafter"/>
</dbReference>
<reference evidence="7 8" key="1">
    <citation type="journal article" date="2018" name="Microb. Genom.">
        <title>Expanding an expanded genome: long-read sequencing of Trypanosoma cruzi.</title>
        <authorList>
            <person name="Berna L."/>
            <person name="Rodriguez M."/>
            <person name="Chiribao M.L."/>
            <person name="Parodi-Talice A."/>
            <person name="Pita S."/>
            <person name="Rijo G."/>
            <person name="Alvarez-Valin F."/>
            <person name="Robello C."/>
        </authorList>
    </citation>
    <scope>NUCLEOTIDE SEQUENCE [LARGE SCALE GENOMIC DNA]</scope>
    <source>
        <strain evidence="7 8">TCC</strain>
    </source>
</reference>
<dbReference type="Gene3D" id="3.40.50.300">
    <property type="entry name" value="P-loop containing nucleotide triphosphate hydrolases"/>
    <property type="match status" value="2"/>
</dbReference>
<feature type="region of interest" description="Disordered" evidence="3">
    <location>
        <begin position="152"/>
        <end position="174"/>
    </location>
</feature>
<protein>
    <recommendedName>
        <fullName evidence="9">Helicase</fullName>
    </recommendedName>
</protein>
<dbReference type="GO" id="GO:0005524">
    <property type="term" value="F:ATP binding"/>
    <property type="evidence" value="ECO:0007669"/>
    <property type="project" value="UniProtKB-KW"/>
</dbReference>
<dbReference type="PANTHER" id="PTHR18934">
    <property type="entry name" value="ATP-DEPENDENT RNA HELICASE"/>
    <property type="match status" value="1"/>
</dbReference>
<feature type="compositionally biased region" description="Basic and acidic residues" evidence="3">
    <location>
        <begin position="42"/>
        <end position="79"/>
    </location>
</feature>
<dbReference type="GO" id="GO:0003723">
    <property type="term" value="F:RNA binding"/>
    <property type="evidence" value="ECO:0007669"/>
    <property type="project" value="TreeGrafter"/>
</dbReference>
<evidence type="ECO:0000313" key="8">
    <source>
        <dbReference type="Proteomes" id="UP000246078"/>
    </source>
</evidence>
<feature type="region of interest" description="Disordered" evidence="3">
    <location>
        <begin position="586"/>
        <end position="605"/>
    </location>
</feature>
<dbReference type="VEuPathDB" id="TriTrypDB:TcBrA4_0066750"/>
<dbReference type="SMART" id="SM00487">
    <property type="entry name" value="DEXDc"/>
    <property type="match status" value="1"/>
</dbReference>
<dbReference type="EMBL" id="PRFC01000078">
    <property type="protein sequence ID" value="PWV09465.1"/>
    <property type="molecule type" value="Genomic_DNA"/>
</dbReference>
<dbReference type="VEuPathDB" id="TriTrypDB:TcCLB.506531.40"/>
<dbReference type="SUPFAM" id="SSF52540">
    <property type="entry name" value="P-loop containing nucleoside triphosphate hydrolases"/>
    <property type="match status" value="1"/>
</dbReference>
<dbReference type="VEuPathDB" id="TriTrypDB:C3747_78g16"/>
<dbReference type="CDD" id="cd17917">
    <property type="entry name" value="DEXHc_RHA-like"/>
    <property type="match status" value="1"/>
</dbReference>
<evidence type="ECO:0000313" key="7">
    <source>
        <dbReference type="EMBL" id="PWV09465.1"/>
    </source>
</evidence>
<evidence type="ECO:0000256" key="4">
    <source>
        <dbReference type="SAM" id="SignalP"/>
    </source>
</evidence>
<evidence type="ECO:0000259" key="6">
    <source>
        <dbReference type="PROSITE" id="PS51194"/>
    </source>
</evidence>
<feature type="region of interest" description="Disordered" evidence="3">
    <location>
        <begin position="2051"/>
        <end position="2082"/>
    </location>
</feature>
<dbReference type="InterPro" id="IPR011545">
    <property type="entry name" value="DEAD/DEAH_box_helicase_dom"/>
</dbReference>
<dbReference type="VEuPathDB" id="TriTrypDB:TcG_07140"/>
<dbReference type="InterPro" id="IPR014001">
    <property type="entry name" value="Helicase_ATP-bd"/>
</dbReference>
<evidence type="ECO:0000256" key="1">
    <source>
        <dbReference type="ARBA" id="ARBA00022741"/>
    </source>
</evidence>
<feature type="signal peptide" evidence="4">
    <location>
        <begin position="1"/>
        <end position="20"/>
    </location>
</feature>
<dbReference type="PROSITE" id="PS51194">
    <property type="entry name" value="HELICASE_CTER"/>
    <property type="match status" value="1"/>
</dbReference>
<dbReference type="Gene3D" id="1.20.120.1080">
    <property type="match status" value="1"/>
</dbReference>
<dbReference type="VEuPathDB" id="TriTrypDB:TcCL_ESM02575"/>
<proteinExistence type="predicted"/>
<dbReference type="VEuPathDB" id="TriTrypDB:ECC02_002416"/>
<evidence type="ECO:0000256" key="3">
    <source>
        <dbReference type="SAM" id="MobiDB-lite"/>
    </source>
</evidence>
<feature type="compositionally biased region" description="Low complexity" evidence="3">
    <location>
        <begin position="1367"/>
        <end position="1387"/>
    </location>
</feature>
<dbReference type="PROSITE" id="PS51192">
    <property type="entry name" value="HELICASE_ATP_BIND_1"/>
    <property type="match status" value="1"/>
</dbReference>
<feature type="region of interest" description="Disordered" evidence="3">
    <location>
        <begin position="1352"/>
        <end position="1401"/>
    </location>
</feature>
<accession>A0A2V2WMH1</accession>
<dbReference type="Pfam" id="PF00270">
    <property type="entry name" value="DEAD"/>
    <property type="match status" value="1"/>
</dbReference>
<dbReference type="VEuPathDB" id="TriTrypDB:TcBrA4_0068110"/>
<dbReference type="VEuPathDB" id="TriTrypDB:TCDM_05843"/>
<keyword evidence="4" id="KW-0732">Signal</keyword>
<evidence type="ECO:0000259" key="5">
    <source>
        <dbReference type="PROSITE" id="PS51192"/>
    </source>
</evidence>
<name>A0A2V2WMH1_TRYCR</name>
<dbReference type="InterPro" id="IPR001650">
    <property type="entry name" value="Helicase_C-like"/>
</dbReference>
<dbReference type="VEuPathDB" id="TriTrypDB:TcCLB.509399.60"/>
<dbReference type="GO" id="GO:0004386">
    <property type="term" value="F:helicase activity"/>
    <property type="evidence" value="ECO:0007669"/>
    <property type="project" value="TreeGrafter"/>
</dbReference>
<dbReference type="VEuPathDB" id="TriTrypDB:C4B63_224g27"/>
<organism evidence="7 8">
    <name type="scientific">Trypanosoma cruzi</name>
    <dbReference type="NCBI Taxonomy" id="5693"/>
    <lineage>
        <taxon>Eukaryota</taxon>
        <taxon>Discoba</taxon>
        <taxon>Euglenozoa</taxon>
        <taxon>Kinetoplastea</taxon>
        <taxon>Metakinetoplastina</taxon>
        <taxon>Trypanosomatida</taxon>
        <taxon>Trypanosomatidae</taxon>
        <taxon>Trypanosoma</taxon>
        <taxon>Schizotrypanum</taxon>
    </lineage>
</organism>
<dbReference type="Pfam" id="PF00271">
    <property type="entry name" value="Helicase_C"/>
    <property type="match status" value="1"/>
</dbReference>
<keyword evidence="2" id="KW-0067">ATP-binding</keyword>
<feature type="domain" description="Helicase C-terminal" evidence="6">
    <location>
        <begin position="597"/>
        <end position="809"/>
    </location>
</feature>
<dbReference type="VEuPathDB" id="TriTrypDB:TcBrA4_0067980"/>
<dbReference type="VEuPathDB" id="TriTrypDB:BCY84_08588"/>
<dbReference type="VEuPathDB" id="TriTrypDB:Tc_MARK_5724"/>
<dbReference type="InterPro" id="IPR027417">
    <property type="entry name" value="P-loop_NTPase"/>
</dbReference>
<dbReference type="GO" id="GO:0000390">
    <property type="term" value="P:spliceosomal complex disassembly"/>
    <property type="evidence" value="ECO:0007669"/>
    <property type="project" value="TreeGrafter"/>
</dbReference>
<dbReference type="VEuPathDB" id="TriTrypDB:Tc_MARK_8068"/>
<sequence>MRRWACGAWFLRRLSSHAWASSHLHRFDAAIHSTRVCCCHHRSTDDDGGGGEKHSHETMHARDMSEASGDAGKEEKNGEGRQGTPSSLPPPPVVISFPTAHSSSTMNDLPHMIAERQGPASEVSKGRKRRSGTPPTTSGCALLVDHFTSAAAARPAGRQRPQGRQVARSGDGSVGAAGAAVVTSTLLEKLRRNVLRKRLDWQQMPSRYPLVQRLPVWRQRFAWSARFLPSSALPLPSGGSVTDTFVCSAPTGSGKSSLVPLFLLDCHWTRLLERIDASSGRLHSDGPRVRDGATSLPPPMPFFVTGSSREFVAEFGASSRLCIVVSQPTRLACVELAKFTAAILLSSTTTTDSSPPDDVAQVGGRVGYAVGGDKCFSLATEIIYATPGYILNAVLHKGGLLAPTTLIIDEAHCRDMETDLLLAWAKQQLREKGERQLQLRQLVLMSATLSVEEMVALFTTRFPAINAETPSGENAAAFNPHILLVDAEERQQTGCGDAANATISTQPYCVEEYFIDDLSDTIGASQVLCGSIEKNPLLEAPARRVVASLGHFFSYTRFGADVHTPQARVLAQFLLFVLQSFAVKSSSSGVGDQRKPRPLQSFSSVPDQQPESILVFLPGFAEISLVLQSLEMLCRAVSVEVGPDSPPTLTCGVSYGGTSSQRGNVTFLRYEQWCFSVALLHATAIGSPQQQLHDSAGPFPYRIILATTVAESSVTIPNVRCVVDSCLERRFFTDPLTGVMLRSTALASASSLRQRGGRTGRTCDGAVIHLAPRRLFLQPEKTKTARQIEMPVFAAAGLSSLRRGTLSGFVAPAQTLPESLTANAAAVLLRVKYLFPSLPSALVQNLPSPPSSDAIARGVEQLVELGLLQLDASGDGGSVNDAGASSDPQCGTGETGDLHAVLCRYDHATLTAMGEFVAYLPLPHEQALLIYYALQFACIEEALLIACAMTVPSLLMFPRMTAQDDQSQAGTPAMQYLYSLEIQRELAGVLKAGAAKSSGDERGDCHLSEPLLLCSLLREWYACNNSNDVVAFHTKYCVNRSAIRLVDDCVAQCATRLYHLVAVDAKAQDGTEGLYGEHDTAVRRPSTQAVEQLITSAFPRSYRALLAGSLQRLHRCAMEHATHRFSRRVATMTHWYPHDEQLIRLLQPSARVGDGNVRKRRWGENHKDGLTMTFGAVQHRLSAAFVAAFARNTMRGEDGSHRVHHRRLVRNLGALQEDADSTCSFSIELHTQQQQVGLTRAAPYDRMTLEELHRVLAPYLAGTHLRQLELFVGGRSAVACFGVNETKEKEDETGAAAQQEKQKQKDELLLAPHVLPFEGMAKSNSPAVTLAHIGISLLVSIQSALTRLTVLLPPSTTPNESNKRSNDNISGINSNGNNNNNNNNGGSNEEKDPGETPACPVSIKTASTATSSVYRGICFDSVNEDEEPANVCVTWHDSYGHKCSLLLSDVRRAGYEELFPTPSVTALPAASAAPEATVVFHGDECRTTSAGMFSNPSSCTKGQVRSKDEEDDDEETVTLSVQRVVYTRAVYWKVTLPTVRFAYKRRPLESASTSLTTGEKTTPTPLPGGECHYCWVCHSAWMRKDAFLAHCRSVTHLTRLAFAVQHGMRHEWVEAFSSGTLSDLLLRQKDRDGSGMYMELRHCNLSPTSFMNALQWQPRRDEAVVTMPIAIAGSLLMHTTAVPASTMPPYGGGTNLQALHVWVLNTESEACVFKKATNDMQPATSLPPSVFVLAGYLAAASSGFDVALLMNKNHTRAYAVMLYDWGVWRLPAPLTRTRLRSVLDVFAGKPWRGVPVTREDHEVDDDCKRDVTPAAAGDEDDVEAGDLHWCVVSDVCPQCTYCGSGGVSDEKRATAVQQRLQHLSIDNMPSAAEVVEGTILLVLHEYQNSQRTVISFADYIQRVVAKINVWSAAQEKQQGSTTNSLNRQLTWKRVATTKKATAERRGGAELLARFVASRYNQPLESLLRDIGCQFLTPPGSLLQTATKQSASPTTGSGNTSLARTVSFSASAMAAEGTTTEKLFLLPTVLPSYLPSPEFAALLRSHRRRMRNTPGNVLPVKKAGGGPAVTTGPQYKKQQQPLF</sequence>
<feature type="region of interest" description="Disordered" evidence="3">
    <location>
        <begin position="42"/>
        <end position="140"/>
    </location>
</feature>
<dbReference type="VEuPathDB" id="TriTrypDB:TCSYLVIO_006974"/>
<feature type="domain" description="Helicase ATP-binding" evidence="5">
    <location>
        <begin position="236"/>
        <end position="467"/>
    </location>
</feature>
<keyword evidence="1" id="KW-0547">Nucleotide-binding</keyword>
<dbReference type="PANTHER" id="PTHR18934:SF85">
    <property type="entry name" value="ATP-DEPENDENT RNA HELICASE DHX8"/>
    <property type="match status" value="1"/>
</dbReference>
<dbReference type="SMART" id="SM00490">
    <property type="entry name" value="HELICc"/>
    <property type="match status" value="1"/>
</dbReference>
<evidence type="ECO:0008006" key="9">
    <source>
        <dbReference type="Google" id="ProtNLM"/>
    </source>
</evidence>
<feature type="compositionally biased region" description="Polar residues" evidence="3">
    <location>
        <begin position="2070"/>
        <end position="2082"/>
    </location>
</feature>
<gene>
    <name evidence="7" type="ORF">C3747_78g16</name>
</gene>
<dbReference type="Proteomes" id="UP000246078">
    <property type="component" value="Unassembled WGS sequence"/>
</dbReference>
<evidence type="ECO:0000256" key="2">
    <source>
        <dbReference type="ARBA" id="ARBA00022840"/>
    </source>
</evidence>
<comment type="caution">
    <text evidence="7">The sequence shown here is derived from an EMBL/GenBank/DDBJ whole genome shotgun (WGS) entry which is preliminary data.</text>
</comment>